<dbReference type="PANTHER" id="PTHR38636:SF1">
    <property type="entry name" value="CHLORIDE CHANNEL PROTEIN CLC-D"/>
    <property type="match status" value="1"/>
</dbReference>
<gene>
    <name evidence="1" type="ORF">KXV57_002187</name>
</gene>
<evidence type="ECO:0000313" key="2">
    <source>
        <dbReference type="Proteomes" id="UP000813423"/>
    </source>
</evidence>
<reference evidence="1" key="1">
    <citation type="submission" date="2021-08" db="EMBL/GenBank/DDBJ databases">
        <title>Global Aspergillus fumigatus from environmental and clinical sources.</title>
        <authorList>
            <person name="Barber A."/>
            <person name="Sae-Ong T."/>
        </authorList>
    </citation>
    <scope>NUCLEOTIDE SEQUENCE</scope>
    <source>
        <strain evidence="1">NRZ-2016-071</strain>
    </source>
</reference>
<dbReference type="Proteomes" id="UP000813423">
    <property type="component" value="Unassembled WGS sequence"/>
</dbReference>
<organism evidence="1 2">
    <name type="scientific">Aspergillus fumigatus</name>
    <name type="common">Neosartorya fumigata</name>
    <dbReference type="NCBI Taxonomy" id="746128"/>
    <lineage>
        <taxon>Eukaryota</taxon>
        <taxon>Fungi</taxon>
        <taxon>Dikarya</taxon>
        <taxon>Ascomycota</taxon>
        <taxon>Pezizomycotina</taxon>
        <taxon>Eurotiomycetes</taxon>
        <taxon>Eurotiomycetidae</taxon>
        <taxon>Eurotiales</taxon>
        <taxon>Aspergillaceae</taxon>
        <taxon>Aspergillus</taxon>
        <taxon>Aspergillus subgen. Fumigati</taxon>
    </lineage>
</organism>
<accession>A0A8H4I4P7</accession>
<proteinExistence type="predicted"/>
<evidence type="ECO:0000313" key="1">
    <source>
        <dbReference type="EMBL" id="KAH1909087.1"/>
    </source>
</evidence>
<name>A0A8H4I4P7_ASPFM</name>
<comment type="caution">
    <text evidence="1">The sequence shown here is derived from an EMBL/GenBank/DDBJ whole genome shotgun (WGS) entry which is preliminary data.</text>
</comment>
<dbReference type="AlphaFoldDB" id="A0A8H4I4P7"/>
<dbReference type="Pfam" id="PF08560">
    <property type="entry name" value="DUF1757"/>
    <property type="match status" value="1"/>
</dbReference>
<dbReference type="PANTHER" id="PTHR38636">
    <property type="entry name" value="PROTEIN CBG20488"/>
    <property type="match status" value="1"/>
</dbReference>
<sequence>MVSAQWHPPHAEDQPYAHLILTTHVFDRGFQAGSVLGVAVGIVRALRSRNPYLSVASIITRSTGSAAFLGSCAMTIVLPIRMAGKERIEWQDRAWRLLENKGQVEVDTWSSIGMTAGIGMTAVIMRRNALRLEVWKHLVGGAALGNLAGVVGYLGWRYGVNGGHTD</sequence>
<dbReference type="InterPro" id="IPR013869">
    <property type="entry name" value="DUF1757"/>
</dbReference>
<protein>
    <submittedName>
        <fullName evidence="1">Uncharacterized protein</fullName>
    </submittedName>
</protein>
<dbReference type="EMBL" id="JAIBSC010000015">
    <property type="protein sequence ID" value="KAH1909087.1"/>
    <property type="molecule type" value="Genomic_DNA"/>
</dbReference>